<evidence type="ECO:0000256" key="1">
    <source>
        <dbReference type="SAM" id="Phobius"/>
    </source>
</evidence>
<name>A0ABW9G2B1_9GAMM</name>
<accession>A0ABW9G2B1</accession>
<feature type="transmembrane region" description="Helical" evidence="1">
    <location>
        <begin position="12"/>
        <end position="30"/>
    </location>
</feature>
<evidence type="ECO:0000313" key="3">
    <source>
        <dbReference type="Proteomes" id="UP001629953"/>
    </source>
</evidence>
<evidence type="ECO:0000313" key="2">
    <source>
        <dbReference type="EMBL" id="MFM2483652.1"/>
    </source>
</evidence>
<keyword evidence="3" id="KW-1185">Reference proteome</keyword>
<keyword evidence="1" id="KW-0472">Membrane</keyword>
<gene>
    <name evidence="2" type="ORF">ABUE30_00925</name>
</gene>
<keyword evidence="1" id="KW-0812">Transmembrane</keyword>
<comment type="caution">
    <text evidence="2">The sequence shown here is derived from an EMBL/GenBank/DDBJ whole genome shotgun (WGS) entry which is preliminary data.</text>
</comment>
<proteinExistence type="predicted"/>
<sequence length="191" mass="21709">MELKKRQRGVVSIEFAMGFFLFMLMFFSWAQIAYAGYISGLIDYTLAETARDTRASIPSQQSTDAAQSSQGDATAQAQTAYQIQFETFLKQEAGIWGRFIDFSKFHTKVYYYDSVANLASSCKPPDPKNPPEDQKDCLASNATQNETNAPIAVYQASYDFKPLFNLIPSQNLSLKREAFVVQEYERKDFYN</sequence>
<organism evidence="2 3">
    <name type="scientific">Celerinatantimonas yamalensis</name>
    <dbReference type="NCBI Taxonomy" id="559956"/>
    <lineage>
        <taxon>Bacteria</taxon>
        <taxon>Pseudomonadati</taxon>
        <taxon>Pseudomonadota</taxon>
        <taxon>Gammaproteobacteria</taxon>
        <taxon>Celerinatantimonadaceae</taxon>
        <taxon>Celerinatantimonas</taxon>
    </lineage>
</organism>
<protein>
    <recommendedName>
        <fullName evidence="4">TadE-like protein</fullName>
    </recommendedName>
</protein>
<dbReference type="RefSeq" id="WP_408621801.1">
    <property type="nucleotide sequence ID" value="NZ_JBEQCT010000001.1"/>
</dbReference>
<dbReference type="EMBL" id="JBEQCT010000001">
    <property type="protein sequence ID" value="MFM2483652.1"/>
    <property type="molecule type" value="Genomic_DNA"/>
</dbReference>
<reference evidence="2 3" key="1">
    <citation type="journal article" date="2013" name="Int. J. Syst. Evol. Microbiol.">
        <title>Celerinatantimonas yamalensis sp. nov., a cold-adapted diazotrophic bacterium from a cold permafrost brine.</title>
        <authorList>
            <person name="Shcherbakova V."/>
            <person name="Chuvilskaya N."/>
            <person name="Rivkina E."/>
            <person name="Demidov N."/>
            <person name="Uchaeva V."/>
            <person name="Suetin S."/>
            <person name="Suzina N."/>
            <person name="Gilichinsky D."/>
        </authorList>
    </citation>
    <scope>NUCLEOTIDE SEQUENCE [LARGE SCALE GENOMIC DNA]</scope>
    <source>
        <strain evidence="2 3">C7</strain>
    </source>
</reference>
<keyword evidence="1" id="KW-1133">Transmembrane helix</keyword>
<dbReference type="Proteomes" id="UP001629953">
    <property type="component" value="Unassembled WGS sequence"/>
</dbReference>
<evidence type="ECO:0008006" key="4">
    <source>
        <dbReference type="Google" id="ProtNLM"/>
    </source>
</evidence>